<organism evidence="2">
    <name type="scientific">Caenorhabditis brenneri</name>
    <name type="common">Nematode worm</name>
    <dbReference type="NCBI Taxonomy" id="135651"/>
    <lineage>
        <taxon>Eukaryota</taxon>
        <taxon>Metazoa</taxon>
        <taxon>Ecdysozoa</taxon>
        <taxon>Nematoda</taxon>
        <taxon>Chromadorea</taxon>
        <taxon>Rhabditida</taxon>
        <taxon>Rhabditina</taxon>
        <taxon>Rhabditomorpha</taxon>
        <taxon>Rhabditoidea</taxon>
        <taxon>Rhabditidae</taxon>
        <taxon>Peloderinae</taxon>
        <taxon>Caenorhabditis</taxon>
    </lineage>
</organism>
<dbReference type="HOGENOM" id="CLU_490236_0_0_1"/>
<evidence type="ECO:0000313" key="1">
    <source>
        <dbReference type="EMBL" id="EGT52934.1"/>
    </source>
</evidence>
<dbReference type="FunCoup" id="G0N511">
    <property type="interactions" value="18"/>
</dbReference>
<keyword evidence="2" id="KW-1185">Reference proteome</keyword>
<reference evidence="2" key="1">
    <citation type="submission" date="2011-07" db="EMBL/GenBank/DDBJ databases">
        <authorList>
            <consortium name="Caenorhabditis brenneri Sequencing and Analysis Consortium"/>
            <person name="Wilson R.K."/>
        </authorList>
    </citation>
    <scope>NUCLEOTIDE SEQUENCE [LARGE SCALE GENOMIC DNA]</scope>
    <source>
        <strain evidence="2">PB2801</strain>
    </source>
</reference>
<gene>
    <name evidence="1" type="ORF">CAEBREN_16099</name>
</gene>
<dbReference type="AlphaFoldDB" id="G0N511"/>
<proteinExistence type="predicted"/>
<accession>G0N511</accession>
<dbReference type="PANTHER" id="PTHR12904">
    <property type="match status" value="1"/>
</dbReference>
<name>G0N511_CAEBE</name>
<dbReference type="Proteomes" id="UP000008068">
    <property type="component" value="Unassembled WGS sequence"/>
</dbReference>
<dbReference type="SUPFAM" id="SSF52047">
    <property type="entry name" value="RNI-like"/>
    <property type="match status" value="1"/>
</dbReference>
<sequence length="537" mass="63091">MDRTYTPLALRDISAQNVAKYIVDGTYQNIDRRLPPQESDIVFGIVNIKRLRLPDQERERADSIINRILQPSVMHFNRYTTYASNFRLARNHDLERFGIGILREPTSESAAEFLVQQPPKRPKLSIEQPVDIIELLRENLTLNTQQSLEELDLSNYYQSSRSVHFVEGWILSLAQHFPSLKSLKVASTNIGYVEFNSICANFRHLNTLDLSDALLFNLDGISNLQLLENLALRSTVLSDEAMNELYGLQNLKTFILSGTTRRSSIWQTLRSFIDSNKTLPALQEFDCSQTEINNRDIKKIEKRHPTLKRIIATGTHINGYSSDISNLKVYTDESFPACLHSLSFYEERCHYVRIRYVLEKMIDLLKEAPAEQVKEEQLKRVNKELHLMIPKFGDYSDILYYIERCCHHLSQDGHIRHFNNDDKRILIESFLRLLEVKKSNWPYEELNSLTWSFMERVLEMTENPQVERIVAVAIYFFLKFPEGSKCYHTITWLLQQQCYKDNDKEKRISEIEKYQKKFPEKKEEAEFLIYFFKTLNK</sequence>
<dbReference type="InterPro" id="IPR032675">
    <property type="entry name" value="LRR_dom_sf"/>
</dbReference>
<dbReference type="InParanoid" id="G0N511"/>
<evidence type="ECO:0000313" key="2">
    <source>
        <dbReference type="Proteomes" id="UP000008068"/>
    </source>
</evidence>
<dbReference type="PANTHER" id="PTHR12904:SF28">
    <property type="entry name" value="ATP SYNTHASE SUBUNIT ALPHA-RELATED"/>
    <property type="match status" value="1"/>
</dbReference>
<protein>
    <submittedName>
        <fullName evidence="1">Uncharacterized protein</fullName>
    </submittedName>
</protein>
<dbReference type="Gene3D" id="3.80.10.10">
    <property type="entry name" value="Ribonuclease Inhibitor"/>
    <property type="match status" value="1"/>
</dbReference>
<dbReference type="eggNOG" id="KOG3665">
    <property type="taxonomic scope" value="Eukaryota"/>
</dbReference>
<dbReference type="InterPro" id="IPR051341">
    <property type="entry name" value="Zyg-11_UBL_adapter"/>
</dbReference>
<dbReference type="GO" id="GO:0031462">
    <property type="term" value="C:Cul2-RING ubiquitin ligase complex"/>
    <property type="evidence" value="ECO:0007669"/>
    <property type="project" value="TreeGrafter"/>
</dbReference>
<dbReference type="EMBL" id="GL379839">
    <property type="protein sequence ID" value="EGT52934.1"/>
    <property type="molecule type" value="Genomic_DNA"/>
</dbReference>